<feature type="region of interest" description="Disordered" evidence="1">
    <location>
        <begin position="45"/>
        <end position="77"/>
    </location>
</feature>
<dbReference type="OrthoDB" id="126468at2759"/>
<dbReference type="HOGENOM" id="CLU_590005_0_0_1"/>
<accession>V9FSW5</accession>
<gene>
    <name evidence="2" type="ORF">F443_02616</name>
</gene>
<evidence type="ECO:0000313" key="2">
    <source>
        <dbReference type="EMBL" id="ETI54600.1"/>
    </source>
</evidence>
<organism evidence="2 3">
    <name type="scientific">Phytophthora nicotianae P1569</name>
    <dbReference type="NCBI Taxonomy" id="1317065"/>
    <lineage>
        <taxon>Eukaryota</taxon>
        <taxon>Sar</taxon>
        <taxon>Stramenopiles</taxon>
        <taxon>Oomycota</taxon>
        <taxon>Peronosporomycetes</taxon>
        <taxon>Peronosporales</taxon>
        <taxon>Peronosporaceae</taxon>
        <taxon>Phytophthora</taxon>
    </lineage>
</organism>
<keyword evidence="3" id="KW-1185">Reference proteome</keyword>
<feature type="compositionally biased region" description="Polar residues" evidence="1">
    <location>
        <begin position="427"/>
        <end position="438"/>
    </location>
</feature>
<dbReference type="Proteomes" id="UP000018721">
    <property type="component" value="Unassembled WGS sequence"/>
</dbReference>
<name>V9FSW5_PHYNI</name>
<dbReference type="AlphaFoldDB" id="V9FSW5"/>
<dbReference type="EMBL" id="ANIZ01000463">
    <property type="protein sequence ID" value="ETI54600.1"/>
    <property type="molecule type" value="Genomic_DNA"/>
</dbReference>
<evidence type="ECO:0000313" key="3">
    <source>
        <dbReference type="Proteomes" id="UP000018721"/>
    </source>
</evidence>
<feature type="region of interest" description="Disordered" evidence="1">
    <location>
        <begin position="101"/>
        <end position="124"/>
    </location>
</feature>
<feature type="compositionally biased region" description="Low complexity" evidence="1">
    <location>
        <begin position="102"/>
        <end position="122"/>
    </location>
</feature>
<comment type="caution">
    <text evidence="2">The sequence shown here is derived from an EMBL/GenBank/DDBJ whole genome shotgun (WGS) entry which is preliminary data.</text>
</comment>
<dbReference type="eggNOG" id="ENOG502RGJS">
    <property type="taxonomic scope" value="Eukaryota"/>
</dbReference>
<evidence type="ECO:0008006" key="4">
    <source>
        <dbReference type="Google" id="ProtNLM"/>
    </source>
</evidence>
<feature type="non-terminal residue" evidence="2">
    <location>
        <position position="464"/>
    </location>
</feature>
<reference evidence="2 3" key="1">
    <citation type="submission" date="2013-11" db="EMBL/GenBank/DDBJ databases">
        <title>The Genome Sequence of Phytophthora parasitica P1569.</title>
        <authorList>
            <consortium name="The Broad Institute Genomics Platform"/>
            <person name="Russ C."/>
            <person name="Tyler B."/>
            <person name="Panabieres F."/>
            <person name="Shan W."/>
            <person name="Tripathy S."/>
            <person name="Grunwald N."/>
            <person name="Machado M."/>
            <person name="Johnson C.S."/>
            <person name="Arredondo F."/>
            <person name="Hong C."/>
            <person name="Coffey M."/>
            <person name="Young S.K."/>
            <person name="Zeng Q."/>
            <person name="Gargeya S."/>
            <person name="Fitzgerald M."/>
            <person name="Abouelleil A."/>
            <person name="Alvarado L."/>
            <person name="Chapman S.B."/>
            <person name="Gainer-Dewar J."/>
            <person name="Goldberg J."/>
            <person name="Griggs A."/>
            <person name="Gujja S."/>
            <person name="Hansen M."/>
            <person name="Howarth C."/>
            <person name="Imamovic A."/>
            <person name="Ireland A."/>
            <person name="Larimer J."/>
            <person name="McCowan C."/>
            <person name="Murphy C."/>
            <person name="Pearson M."/>
            <person name="Poon T.W."/>
            <person name="Priest M."/>
            <person name="Roberts A."/>
            <person name="Saif S."/>
            <person name="Shea T."/>
            <person name="Sykes S."/>
            <person name="Wortman J."/>
            <person name="Nusbaum C."/>
            <person name="Birren B."/>
        </authorList>
    </citation>
    <scope>NUCLEOTIDE SEQUENCE [LARGE SCALE GENOMIC DNA]</scope>
    <source>
        <strain evidence="2 3">P1569</strain>
    </source>
</reference>
<protein>
    <recommendedName>
        <fullName evidence="4">Retrotransposon gag domain-containing protein</fullName>
    </recommendedName>
</protein>
<feature type="region of interest" description="Disordered" evidence="1">
    <location>
        <begin position="419"/>
        <end position="464"/>
    </location>
</feature>
<proteinExistence type="predicted"/>
<sequence length="464" mass="50522">MRQGRRYLLRVRREATVTPASAAFDPRETARHPSARVVERHSVAGMPFPESGTPRRQDMTPVRAVETPTRRAGTPTSDSALQEMLVDTFRRARQRLLISAGTPTSTPRPARARPVSRPVPASTGSIFVGQARPASTTMLEYQGSMAPRAALPAPASTPVAMPMAAIPSYGGVTIQVPRTSRNDGGNGAARRSALYPPFQPPITPTAGWNSDRMLPVWSPASMGGHGCCGNFSGQGGSYQTRSAYPQGIVMNRTLDHGGDYAVLGIETLLGRNEPIVGIPTELRNAVKVIVPFYSDTATSERAAAFWRSFEKCTHGMDGQMRLTAFEQCLKGKIGQEWSRLKAVKRKRGESAEEWGNRISTMCEVLNYHDPRMRYEFFLDGLRNNQMKAVLNASMVTSISEACTLLLYKNLHLPVEEEDEFAGEVTGQPRTNEAASNGDPSAPGATSDESVDENATARAWNAERA</sequence>
<evidence type="ECO:0000256" key="1">
    <source>
        <dbReference type="SAM" id="MobiDB-lite"/>
    </source>
</evidence>